<accession>A0A8S4C3C8</accession>
<protein>
    <submittedName>
        <fullName evidence="1">FG-GAP repeat-containing protein</fullName>
    </submittedName>
</protein>
<keyword evidence="2" id="KW-1185">Reference proteome</keyword>
<dbReference type="AlphaFoldDB" id="A0A8S4C3C8"/>
<evidence type="ECO:0000313" key="2">
    <source>
        <dbReference type="Proteomes" id="UP000837675"/>
    </source>
</evidence>
<proteinExistence type="predicted"/>
<comment type="caution">
    <text evidence="1">The sequence shown here is derived from an EMBL/GenBank/DDBJ whole genome shotgun (WGS) entry which is preliminary data.</text>
</comment>
<dbReference type="Proteomes" id="UP000837675">
    <property type="component" value="Unassembled WGS sequence"/>
</dbReference>
<name>A0A8S4C3C8_9ACAR</name>
<organism evidence="1 2">
    <name type="scientific">Hyalomma marginatum</name>
    <dbReference type="NCBI Taxonomy" id="34627"/>
    <lineage>
        <taxon>Eukaryota</taxon>
        <taxon>Metazoa</taxon>
        <taxon>Ecdysozoa</taxon>
        <taxon>Arthropoda</taxon>
        <taxon>Chelicerata</taxon>
        <taxon>Arachnida</taxon>
        <taxon>Acari</taxon>
        <taxon>Parasitiformes</taxon>
        <taxon>Ixodida</taxon>
        <taxon>Ixodoidea</taxon>
        <taxon>Ixodidae</taxon>
        <taxon>Hyalomminae</taxon>
        <taxon>Hyalomma</taxon>
    </lineage>
</organism>
<reference evidence="1" key="1">
    <citation type="submission" date="2021-06" db="EMBL/GenBank/DDBJ databases">
        <authorList>
            <person name="Nardi T."/>
            <person name="Nardi T."/>
        </authorList>
    </citation>
    <scope>NUCLEOTIDE SEQUENCE</scope>
</reference>
<gene>
    <name evidence="1" type="ORF">MHYMCMPASI_01031</name>
</gene>
<dbReference type="EMBL" id="CAJVAF010000337">
    <property type="protein sequence ID" value="CAG7598638.1"/>
    <property type="molecule type" value="Genomic_DNA"/>
</dbReference>
<sequence length="43" mass="4291">MTTNGIFELSELTSSTGMTINGIEATGQAGISVNSAGEVNGDD</sequence>
<evidence type="ECO:0000313" key="1">
    <source>
        <dbReference type="EMBL" id="CAG7598638.1"/>
    </source>
</evidence>